<dbReference type="STRING" id="310780.SAMN05216267_101441"/>
<proteinExistence type="inferred from homology"/>
<evidence type="ECO:0000313" key="7">
    <source>
        <dbReference type="EMBL" id="SEN96590.1"/>
    </source>
</evidence>
<dbReference type="GO" id="GO:0008483">
    <property type="term" value="F:transaminase activity"/>
    <property type="evidence" value="ECO:0007669"/>
    <property type="project" value="UniProtKB-KW"/>
</dbReference>
<evidence type="ECO:0000259" key="6">
    <source>
        <dbReference type="Pfam" id="PF00155"/>
    </source>
</evidence>
<feature type="domain" description="Aminotransferase class I/classII large" evidence="6">
    <location>
        <begin position="42"/>
        <end position="186"/>
    </location>
</feature>
<dbReference type="PANTHER" id="PTHR46383">
    <property type="entry name" value="ASPARTATE AMINOTRANSFERASE"/>
    <property type="match status" value="1"/>
</dbReference>
<dbReference type="AlphaFoldDB" id="A0A1H8KUK0"/>
<keyword evidence="8" id="KW-1185">Reference proteome</keyword>
<dbReference type="PANTHER" id="PTHR46383:SF1">
    <property type="entry name" value="ASPARTATE AMINOTRANSFERASE"/>
    <property type="match status" value="1"/>
</dbReference>
<dbReference type="InterPro" id="IPR050596">
    <property type="entry name" value="AspAT/PAT-like"/>
</dbReference>
<sequence>MRLTLPFDVRPDPGLPVPPYWDTRLDHGAAAEPPGGGARLLEAACGYWARRGLPVDTRHALAAPGAEPLLLALLAATDGDPVLARPAAAWQQPLARLLRRRVHTVPTPPEGGGVPDPFALLETVRRARAEGGAPRLLVLSAADDPSGTVSPPELLHETCEAAAEAGLMIVSDETYSDTLHHHDTVLLSPAEMLPDHTVVITDLGATLVPVSVPAALARFPGTDHGAAWRERAAAALAAMRAALTGPVAAATGYVLTEPPEVTDHRAAANRLHARVGAAAYRAVTEAGAVCRPPKAGFQLYPTLSTTGVPGAPGTPAMTAEQAEERLSAALGRPVLGGHRFGDDPAEPRVRIDIGALLGATETERRTALTAADPVSAPHVAAGLAALTSAFAELCGPGAATGPAGSGSRGRGA</sequence>
<dbReference type="GO" id="GO:0030170">
    <property type="term" value="F:pyridoxal phosphate binding"/>
    <property type="evidence" value="ECO:0007669"/>
    <property type="project" value="InterPro"/>
</dbReference>
<dbReference type="SUPFAM" id="SSF53383">
    <property type="entry name" value="PLP-dependent transferases"/>
    <property type="match status" value="1"/>
</dbReference>
<evidence type="ECO:0000256" key="2">
    <source>
        <dbReference type="ARBA" id="ARBA00007441"/>
    </source>
</evidence>
<dbReference type="Gene3D" id="3.90.1150.10">
    <property type="entry name" value="Aspartate Aminotransferase, domain 1"/>
    <property type="match status" value="1"/>
</dbReference>
<gene>
    <name evidence="7" type="ORF">SAMN05216267_101441</name>
</gene>
<dbReference type="Gene3D" id="3.40.640.10">
    <property type="entry name" value="Type I PLP-dependent aspartate aminotransferase-like (Major domain)"/>
    <property type="match status" value="1"/>
</dbReference>
<dbReference type="OrthoDB" id="2192472at2"/>
<comment type="similarity">
    <text evidence="2">Belongs to the class-I pyridoxal-phosphate-dependent aminotransferase family.</text>
</comment>
<keyword evidence="4 7" id="KW-0808">Transferase</keyword>
<evidence type="ECO:0000313" key="8">
    <source>
        <dbReference type="Proteomes" id="UP000181951"/>
    </source>
</evidence>
<dbReference type="InterPro" id="IPR004839">
    <property type="entry name" value="Aminotransferase_I/II_large"/>
</dbReference>
<dbReference type="InterPro" id="IPR015421">
    <property type="entry name" value="PyrdxlP-dep_Trfase_major"/>
</dbReference>
<dbReference type="InterPro" id="IPR015424">
    <property type="entry name" value="PyrdxlP-dep_Trfase"/>
</dbReference>
<reference evidence="7 8" key="1">
    <citation type="submission" date="2016-10" db="EMBL/GenBank/DDBJ databases">
        <authorList>
            <person name="de Groot N.N."/>
        </authorList>
    </citation>
    <scope>NUCLEOTIDE SEQUENCE [LARGE SCALE GENOMIC DNA]</scope>
    <source>
        <strain evidence="7 8">CGMCC 4.2026</strain>
    </source>
</reference>
<dbReference type="InterPro" id="IPR015422">
    <property type="entry name" value="PyrdxlP-dep_Trfase_small"/>
</dbReference>
<dbReference type="Proteomes" id="UP000181951">
    <property type="component" value="Unassembled WGS sequence"/>
</dbReference>
<dbReference type="RefSeq" id="WP_075017020.1">
    <property type="nucleotide sequence ID" value="NZ_FODD01000014.1"/>
</dbReference>
<keyword evidence="5" id="KW-0663">Pyridoxal phosphate</keyword>
<evidence type="ECO:0000256" key="1">
    <source>
        <dbReference type="ARBA" id="ARBA00001933"/>
    </source>
</evidence>
<dbReference type="EMBL" id="FODD01000014">
    <property type="protein sequence ID" value="SEN96590.1"/>
    <property type="molecule type" value="Genomic_DNA"/>
</dbReference>
<evidence type="ECO:0000256" key="3">
    <source>
        <dbReference type="ARBA" id="ARBA00022576"/>
    </source>
</evidence>
<organism evidence="7 8">
    <name type="scientific">Actinacidiphila rubida</name>
    <dbReference type="NCBI Taxonomy" id="310780"/>
    <lineage>
        <taxon>Bacteria</taxon>
        <taxon>Bacillati</taxon>
        <taxon>Actinomycetota</taxon>
        <taxon>Actinomycetes</taxon>
        <taxon>Kitasatosporales</taxon>
        <taxon>Streptomycetaceae</taxon>
        <taxon>Actinacidiphila</taxon>
    </lineage>
</organism>
<evidence type="ECO:0000256" key="5">
    <source>
        <dbReference type="ARBA" id="ARBA00022898"/>
    </source>
</evidence>
<accession>A0A1H8KUK0</accession>
<keyword evidence="3 7" id="KW-0032">Aminotransferase</keyword>
<dbReference type="GO" id="GO:0006520">
    <property type="term" value="P:amino acid metabolic process"/>
    <property type="evidence" value="ECO:0007669"/>
    <property type="project" value="InterPro"/>
</dbReference>
<name>A0A1H8KUK0_9ACTN</name>
<protein>
    <submittedName>
        <fullName evidence="7">Aspartate aminotransferase</fullName>
    </submittedName>
</protein>
<dbReference type="Pfam" id="PF00155">
    <property type="entry name" value="Aminotran_1_2"/>
    <property type="match status" value="1"/>
</dbReference>
<evidence type="ECO:0000256" key="4">
    <source>
        <dbReference type="ARBA" id="ARBA00022679"/>
    </source>
</evidence>
<comment type="cofactor">
    <cofactor evidence="1">
        <name>pyridoxal 5'-phosphate</name>
        <dbReference type="ChEBI" id="CHEBI:597326"/>
    </cofactor>
</comment>